<dbReference type="PANTHER" id="PTHR11435">
    <property type="entry name" value="NADH UBIQUINONE OXIDOREDUCTASE SUBUNIT ND6"/>
    <property type="match status" value="1"/>
</dbReference>
<keyword evidence="11" id="KW-0520">NAD</keyword>
<dbReference type="PANTHER" id="PTHR11435:SF1">
    <property type="entry name" value="NADH-UBIQUINONE OXIDOREDUCTASE CHAIN 6"/>
    <property type="match status" value="1"/>
</dbReference>
<dbReference type="GO" id="GO:0008137">
    <property type="term" value="F:NADH dehydrogenase (ubiquinone) activity"/>
    <property type="evidence" value="ECO:0007669"/>
    <property type="project" value="UniProtKB-EC"/>
</dbReference>
<evidence type="ECO:0000256" key="8">
    <source>
        <dbReference type="ARBA" id="ARBA00022967"/>
    </source>
</evidence>
<keyword evidence="8" id="KW-1278">Translocase</keyword>
<evidence type="ECO:0000256" key="7">
    <source>
        <dbReference type="ARBA" id="ARBA00022692"/>
    </source>
</evidence>
<feature type="transmembrane region" description="Helical" evidence="16">
    <location>
        <begin position="81"/>
        <end position="101"/>
    </location>
</feature>
<evidence type="ECO:0000313" key="17">
    <source>
        <dbReference type="EMBL" id="QKY63907.1"/>
    </source>
</evidence>
<comment type="catalytic activity">
    <reaction evidence="15">
        <text>a ubiquinone + NADH + 5 H(+)(in) = a ubiquinol + NAD(+) + 4 H(+)(out)</text>
        <dbReference type="Rhea" id="RHEA:29091"/>
        <dbReference type="Rhea" id="RHEA-COMP:9565"/>
        <dbReference type="Rhea" id="RHEA-COMP:9566"/>
        <dbReference type="ChEBI" id="CHEBI:15378"/>
        <dbReference type="ChEBI" id="CHEBI:16389"/>
        <dbReference type="ChEBI" id="CHEBI:17976"/>
        <dbReference type="ChEBI" id="CHEBI:57540"/>
        <dbReference type="ChEBI" id="CHEBI:57945"/>
        <dbReference type="EC" id="7.1.1.2"/>
    </reaction>
</comment>
<evidence type="ECO:0000256" key="6">
    <source>
        <dbReference type="ARBA" id="ARBA00022660"/>
    </source>
</evidence>
<gene>
    <name evidence="17" type="primary">ND6</name>
</gene>
<keyword evidence="9" id="KW-0249">Electron transport</keyword>
<evidence type="ECO:0000256" key="12">
    <source>
        <dbReference type="ARBA" id="ARBA00023128"/>
    </source>
</evidence>
<dbReference type="EC" id="7.1.1.2" evidence="3"/>
<name>A0A7U3MY67_9HEMI</name>
<dbReference type="EMBL" id="MT556664">
    <property type="protein sequence ID" value="QKY63907.1"/>
    <property type="molecule type" value="Genomic_DNA"/>
</dbReference>
<dbReference type="AlphaFoldDB" id="A0A7U3MY67"/>
<keyword evidence="13 16" id="KW-0472">Membrane</keyword>
<evidence type="ECO:0000256" key="9">
    <source>
        <dbReference type="ARBA" id="ARBA00022982"/>
    </source>
</evidence>
<evidence type="ECO:0000256" key="16">
    <source>
        <dbReference type="SAM" id="Phobius"/>
    </source>
</evidence>
<evidence type="ECO:0000256" key="1">
    <source>
        <dbReference type="ARBA" id="ARBA00004225"/>
    </source>
</evidence>
<comment type="subcellular location">
    <subcellularLocation>
        <location evidence="1">Mitochondrion membrane</location>
        <topology evidence="1">Multi-pass membrane protein</topology>
    </subcellularLocation>
</comment>
<dbReference type="GO" id="GO:0031966">
    <property type="term" value="C:mitochondrial membrane"/>
    <property type="evidence" value="ECO:0007669"/>
    <property type="project" value="UniProtKB-SubCell"/>
</dbReference>
<accession>A0A7U3MY67</accession>
<evidence type="ECO:0000256" key="4">
    <source>
        <dbReference type="ARBA" id="ARBA00021095"/>
    </source>
</evidence>
<evidence type="ECO:0000256" key="13">
    <source>
        <dbReference type="ARBA" id="ARBA00023136"/>
    </source>
</evidence>
<keyword evidence="7 16" id="KW-0812">Transmembrane</keyword>
<organism evidence="17">
    <name type="scientific">Triatoma rubida</name>
    <dbReference type="NCBI Taxonomy" id="162364"/>
    <lineage>
        <taxon>Eukaryota</taxon>
        <taxon>Metazoa</taxon>
        <taxon>Ecdysozoa</taxon>
        <taxon>Arthropoda</taxon>
        <taxon>Hexapoda</taxon>
        <taxon>Insecta</taxon>
        <taxon>Pterygota</taxon>
        <taxon>Neoptera</taxon>
        <taxon>Paraneoptera</taxon>
        <taxon>Hemiptera</taxon>
        <taxon>Heteroptera</taxon>
        <taxon>Panheteroptera</taxon>
        <taxon>Cimicomorpha</taxon>
        <taxon>Reduviidae</taxon>
        <taxon>Triatominae</taxon>
        <taxon>Triatoma</taxon>
    </lineage>
</organism>
<evidence type="ECO:0000256" key="14">
    <source>
        <dbReference type="ARBA" id="ARBA00031019"/>
    </source>
</evidence>
<evidence type="ECO:0000256" key="11">
    <source>
        <dbReference type="ARBA" id="ARBA00023027"/>
    </source>
</evidence>
<evidence type="ECO:0000256" key="3">
    <source>
        <dbReference type="ARBA" id="ARBA00012944"/>
    </source>
</evidence>
<evidence type="ECO:0000256" key="5">
    <source>
        <dbReference type="ARBA" id="ARBA00022448"/>
    </source>
</evidence>
<keyword evidence="6" id="KW-0679">Respiratory chain</keyword>
<reference evidence="17" key="1">
    <citation type="journal article" date="2020" name="Infect. Genet. Evol.">
        <title>Phylogeny of the North-Central American clade of blood-sucking reduviid bugs of the tribe Triatomini (Hemiptera: Triatominae) based on the mitochondrial genome.</title>
        <authorList>
            <person name="Aguilera-Uribe M."/>
            <person name="Meza-Lazaro R.N."/>
            <person name="Kieran T.J."/>
            <person name="Ibarra-Cerdena C.N."/>
            <person name="Zaldivar-Riveron A."/>
        </authorList>
    </citation>
    <scope>NUCLEOTIDE SEQUENCE</scope>
</reference>
<feature type="transmembrane region" description="Helical" evidence="16">
    <location>
        <begin position="42"/>
        <end position="69"/>
    </location>
</feature>
<evidence type="ECO:0000256" key="2">
    <source>
        <dbReference type="ARBA" id="ARBA00005698"/>
    </source>
</evidence>
<dbReference type="InterPro" id="IPR050269">
    <property type="entry name" value="ComplexI_Subunit6"/>
</dbReference>
<keyword evidence="5" id="KW-0813">Transport</keyword>
<evidence type="ECO:0000256" key="10">
    <source>
        <dbReference type="ARBA" id="ARBA00022989"/>
    </source>
</evidence>
<proteinExistence type="inferred from homology"/>
<protein>
    <recommendedName>
        <fullName evidence="4">NADH-ubiquinone oxidoreductase chain 6</fullName>
        <ecNumber evidence="3">7.1.1.2</ecNumber>
    </recommendedName>
    <alternativeName>
        <fullName evidence="14">NADH dehydrogenase subunit 6</fullName>
    </alternativeName>
</protein>
<sequence>MMASISIISLITSITFLLTKHPLSMGLTLIIQTLMVAMMTGLMINMFWFSYILVISMLSGMLVLFIYMASVASNEKFHTTWSMLLYILPLMILSIVLFFIMDQMDTSSMFISLEKNSVGAGYLISLSKLFNMNNMLITMLLVSYLFLTMIAVSYIASTYEGPLRMKS</sequence>
<comment type="similarity">
    <text evidence="2">Belongs to the complex I subunit 6 family.</text>
</comment>
<keyword evidence="10 16" id="KW-1133">Transmembrane helix</keyword>
<evidence type="ECO:0000256" key="15">
    <source>
        <dbReference type="ARBA" id="ARBA00049551"/>
    </source>
</evidence>
<geneLocation type="mitochondrion" evidence="17"/>
<keyword evidence="12 17" id="KW-0496">Mitochondrion</keyword>
<feature type="transmembrane region" description="Helical" evidence="16">
    <location>
        <begin position="135"/>
        <end position="156"/>
    </location>
</feature>